<dbReference type="PANTHER" id="PTHR37952:SF2">
    <property type="entry name" value="PROTEIN CREA"/>
    <property type="match status" value="1"/>
</dbReference>
<dbReference type="EMBL" id="LNCD01000106">
    <property type="protein sequence ID" value="KWV46578.1"/>
    <property type="molecule type" value="Genomic_DNA"/>
</dbReference>
<gene>
    <name evidence="2" type="ORF">AS026_14300</name>
</gene>
<dbReference type="Proteomes" id="UP000068164">
    <property type="component" value="Unassembled WGS sequence"/>
</dbReference>
<keyword evidence="3" id="KW-1185">Reference proteome</keyword>
<name>A0A109JCV8_9HYPH</name>
<sequence length="164" mass="17804">MSRKSYITLAAASLIGLSAGAASADVVGKVGVDWIGNDIIIDAVADPQVKGVTCHVTYFDRSVIDRVKNGNWFEDPSNNSISCRQTGPIEIGDINLSEGGDEVFKTGMSLIWKKLVVNRIYDKKNDTLVYLAHSRELTDGSAKMAISTIPLYGQNVTWKNGKPQ</sequence>
<dbReference type="OrthoDB" id="9788409at2"/>
<evidence type="ECO:0000313" key="3">
    <source>
        <dbReference type="Proteomes" id="UP000068164"/>
    </source>
</evidence>
<reference evidence="2 3" key="1">
    <citation type="submission" date="2015-11" db="EMBL/GenBank/DDBJ databases">
        <title>Draft Genome Sequence of the Strain BR 10423 (Rhizobium sp.) isolated from nodules of Mimosa pudica.</title>
        <authorList>
            <person name="Barauna A.C."/>
            <person name="Zilli J.E."/>
            <person name="Simoes-Araujo J.L."/>
            <person name="Reis V.M."/>
            <person name="James E.K."/>
            <person name="Reis F.B.Jr."/>
            <person name="Rouws L.F."/>
            <person name="Passos S.R."/>
            <person name="Gois S.R."/>
        </authorList>
    </citation>
    <scope>NUCLEOTIDE SEQUENCE [LARGE SCALE GENOMIC DNA]</scope>
    <source>
        <strain evidence="2 3">BR10423</strain>
    </source>
</reference>
<keyword evidence="1" id="KW-0732">Signal</keyword>
<dbReference type="AlphaFoldDB" id="A0A109JCV8"/>
<dbReference type="Pfam" id="PF05981">
    <property type="entry name" value="CreA"/>
    <property type="match status" value="1"/>
</dbReference>
<evidence type="ECO:0000313" key="2">
    <source>
        <dbReference type="EMBL" id="KWV46578.1"/>
    </source>
</evidence>
<dbReference type="GO" id="GO:0005829">
    <property type="term" value="C:cytosol"/>
    <property type="evidence" value="ECO:0007669"/>
    <property type="project" value="TreeGrafter"/>
</dbReference>
<proteinExistence type="predicted"/>
<evidence type="ECO:0000256" key="1">
    <source>
        <dbReference type="SAM" id="SignalP"/>
    </source>
</evidence>
<dbReference type="PIRSF" id="PIRSF003174">
    <property type="entry name" value="CreA"/>
    <property type="match status" value="1"/>
</dbReference>
<dbReference type="InterPro" id="IPR010292">
    <property type="entry name" value="Uncharacterised_CreA"/>
</dbReference>
<dbReference type="PANTHER" id="PTHR37952">
    <property type="match status" value="1"/>
</dbReference>
<accession>A0A109JCV8</accession>
<organism evidence="2 3">
    <name type="scientific">Rhizobium altiplani</name>
    <dbReference type="NCBI Taxonomy" id="1864509"/>
    <lineage>
        <taxon>Bacteria</taxon>
        <taxon>Pseudomonadati</taxon>
        <taxon>Pseudomonadota</taxon>
        <taxon>Alphaproteobacteria</taxon>
        <taxon>Hyphomicrobiales</taxon>
        <taxon>Rhizobiaceae</taxon>
        <taxon>Rhizobium/Agrobacterium group</taxon>
        <taxon>Rhizobium</taxon>
    </lineage>
</organism>
<dbReference type="RefSeq" id="WP_025659387.1">
    <property type="nucleotide sequence ID" value="NZ_LNCD01000106.1"/>
</dbReference>
<feature type="signal peptide" evidence="1">
    <location>
        <begin position="1"/>
        <end position="24"/>
    </location>
</feature>
<comment type="caution">
    <text evidence="2">The sequence shown here is derived from an EMBL/GenBank/DDBJ whole genome shotgun (WGS) entry which is preliminary data.</text>
</comment>
<feature type="chain" id="PRO_5007136648" evidence="1">
    <location>
        <begin position="25"/>
        <end position="164"/>
    </location>
</feature>
<protein>
    <submittedName>
        <fullName evidence="2">CREA protein</fullName>
    </submittedName>
</protein>